<dbReference type="SUPFAM" id="SSF48403">
    <property type="entry name" value="Ankyrin repeat"/>
    <property type="match status" value="1"/>
</dbReference>
<organism evidence="3 4">
    <name type="scientific">Petrolisthes cinctipes</name>
    <name type="common">Flat porcelain crab</name>
    <dbReference type="NCBI Taxonomy" id="88211"/>
    <lineage>
        <taxon>Eukaryota</taxon>
        <taxon>Metazoa</taxon>
        <taxon>Ecdysozoa</taxon>
        <taxon>Arthropoda</taxon>
        <taxon>Crustacea</taxon>
        <taxon>Multicrustacea</taxon>
        <taxon>Malacostraca</taxon>
        <taxon>Eumalacostraca</taxon>
        <taxon>Eucarida</taxon>
        <taxon>Decapoda</taxon>
        <taxon>Pleocyemata</taxon>
        <taxon>Anomura</taxon>
        <taxon>Galatheoidea</taxon>
        <taxon>Porcellanidae</taxon>
        <taxon>Petrolisthes</taxon>
    </lineage>
</organism>
<dbReference type="Pfam" id="PF00023">
    <property type="entry name" value="Ank"/>
    <property type="match status" value="1"/>
</dbReference>
<sequence>MLHEEVATNPPSADYPVDASDPDNGKEDLTPFLVEACRLGVTLTASFLVWSGASYDSSCIRSGQTALHAAFDASQLETASTLVRHLGANIYLHDSQGRLPLTLCPSEYAKTLQEVRNF</sequence>
<accession>A0AAE1L2P0</accession>
<dbReference type="EMBL" id="JAWQEG010000239">
    <property type="protein sequence ID" value="KAK3892927.1"/>
    <property type="molecule type" value="Genomic_DNA"/>
</dbReference>
<dbReference type="AlphaFoldDB" id="A0AAE1L2P0"/>
<name>A0AAE1L2P0_PETCI</name>
<comment type="caution">
    <text evidence="3">The sequence shown here is derived from an EMBL/GenBank/DDBJ whole genome shotgun (WGS) entry which is preliminary data.</text>
</comment>
<protein>
    <submittedName>
        <fullName evidence="3">Uncharacterized protein</fullName>
    </submittedName>
</protein>
<dbReference type="InterPro" id="IPR002110">
    <property type="entry name" value="Ankyrin_rpt"/>
</dbReference>
<dbReference type="PROSITE" id="PS50088">
    <property type="entry name" value="ANK_REPEAT"/>
    <property type="match status" value="1"/>
</dbReference>
<dbReference type="Gene3D" id="1.25.40.20">
    <property type="entry name" value="Ankyrin repeat-containing domain"/>
    <property type="match status" value="1"/>
</dbReference>
<dbReference type="InterPro" id="IPR036770">
    <property type="entry name" value="Ankyrin_rpt-contain_sf"/>
</dbReference>
<evidence type="ECO:0000313" key="4">
    <source>
        <dbReference type="Proteomes" id="UP001286313"/>
    </source>
</evidence>
<evidence type="ECO:0000256" key="2">
    <source>
        <dbReference type="SAM" id="MobiDB-lite"/>
    </source>
</evidence>
<reference evidence="3" key="1">
    <citation type="submission" date="2023-10" db="EMBL/GenBank/DDBJ databases">
        <title>Genome assemblies of two species of porcelain crab, Petrolisthes cinctipes and Petrolisthes manimaculis (Anomura: Porcellanidae).</title>
        <authorList>
            <person name="Angst P."/>
        </authorList>
    </citation>
    <scope>NUCLEOTIDE SEQUENCE</scope>
    <source>
        <strain evidence="3">PB745_01</strain>
        <tissue evidence="3">Gill</tissue>
    </source>
</reference>
<evidence type="ECO:0000313" key="3">
    <source>
        <dbReference type="EMBL" id="KAK3892927.1"/>
    </source>
</evidence>
<feature type="repeat" description="ANK" evidence="1">
    <location>
        <begin position="62"/>
        <end position="95"/>
    </location>
</feature>
<evidence type="ECO:0000256" key="1">
    <source>
        <dbReference type="PROSITE-ProRule" id="PRU00023"/>
    </source>
</evidence>
<dbReference type="Proteomes" id="UP001286313">
    <property type="component" value="Unassembled WGS sequence"/>
</dbReference>
<keyword evidence="1" id="KW-0040">ANK repeat</keyword>
<gene>
    <name evidence="3" type="ORF">Pcinc_003233</name>
</gene>
<feature type="region of interest" description="Disordered" evidence="2">
    <location>
        <begin position="1"/>
        <end position="26"/>
    </location>
</feature>
<proteinExistence type="predicted"/>
<keyword evidence="4" id="KW-1185">Reference proteome</keyword>